<sequence length="213" mass="23689">MDDNGMLSVEGVKKISEKYLSDNPEKMQNAFKFADACKSVNDQQVNDGNKGCERAALIFKCSLEQAAVSMTEMEMKIEFTKLVMKCMKDHPVDMKELTALQQYIVPKNNDVKCLLACAYKLDGIFTEKGMYNSKHGYEIAELSKNGDEKRLENGKKLVEICEKEVNGAEVSDGEKGCERAALLLKCTIEHAPKRYFVALLGRIIKRGADGASG</sequence>
<feature type="non-terminal residue" evidence="1">
    <location>
        <position position="1"/>
    </location>
</feature>
<name>A0A168T056_CHISP</name>
<dbReference type="InterPro" id="IPR036728">
    <property type="entry name" value="PBP_GOBP_sf"/>
</dbReference>
<accession>A0A168T056</accession>
<dbReference type="GO" id="GO:0005549">
    <property type="term" value="F:odorant binding"/>
    <property type="evidence" value="ECO:0007669"/>
    <property type="project" value="InterPro"/>
</dbReference>
<reference evidence="1" key="1">
    <citation type="submission" date="2015-11" db="EMBL/GenBank/DDBJ databases">
        <authorList>
            <person name="Zhang Y."/>
            <person name="Guo Z."/>
        </authorList>
    </citation>
    <scope>NUCLEOTIDE SEQUENCE</scope>
</reference>
<evidence type="ECO:0000313" key="1">
    <source>
        <dbReference type="EMBL" id="ANC68510.1"/>
    </source>
</evidence>
<dbReference type="InterPro" id="IPR006170">
    <property type="entry name" value="PBP/GOBP"/>
</dbReference>
<protein>
    <submittedName>
        <fullName evidence="1">Odorant-binding protein 22</fullName>
    </submittedName>
</protein>
<gene>
    <name evidence="1" type="primary">OBP22</name>
</gene>
<dbReference type="SUPFAM" id="SSF47565">
    <property type="entry name" value="Insect pheromone/odorant-binding proteins"/>
    <property type="match status" value="2"/>
</dbReference>
<dbReference type="EMBL" id="KU134004">
    <property type="protein sequence ID" value="ANC68510.1"/>
    <property type="molecule type" value="mRNA"/>
</dbReference>
<organism evidence="1">
    <name type="scientific">Chilo suppressalis</name>
    <name type="common">Asiatic rice borer moth</name>
    <dbReference type="NCBI Taxonomy" id="168631"/>
    <lineage>
        <taxon>Eukaryota</taxon>
        <taxon>Metazoa</taxon>
        <taxon>Ecdysozoa</taxon>
        <taxon>Arthropoda</taxon>
        <taxon>Hexapoda</taxon>
        <taxon>Insecta</taxon>
        <taxon>Pterygota</taxon>
        <taxon>Neoptera</taxon>
        <taxon>Endopterygota</taxon>
        <taxon>Lepidoptera</taxon>
        <taxon>Glossata</taxon>
        <taxon>Ditrysia</taxon>
        <taxon>Pyraloidea</taxon>
        <taxon>Crambidae</taxon>
        <taxon>Crambinae</taxon>
        <taxon>Chilo</taxon>
    </lineage>
</organism>
<dbReference type="Gene3D" id="1.10.238.20">
    <property type="entry name" value="Pheromone/general odorant binding protein domain"/>
    <property type="match status" value="2"/>
</dbReference>
<dbReference type="AlphaFoldDB" id="A0A168T056"/>
<dbReference type="Pfam" id="PF01395">
    <property type="entry name" value="PBP_GOBP"/>
    <property type="match status" value="1"/>
</dbReference>
<dbReference type="CDD" id="cd23992">
    <property type="entry name" value="PBP_GOBP"/>
    <property type="match status" value="1"/>
</dbReference>
<proteinExistence type="evidence at transcript level"/>